<evidence type="ECO:0000256" key="1">
    <source>
        <dbReference type="SAM" id="Coils"/>
    </source>
</evidence>
<name>A0ABT6R9G5_9BACT</name>
<comment type="caution">
    <text evidence="3">The sequence shown here is derived from an EMBL/GenBank/DDBJ whole genome shotgun (WGS) entry which is preliminary data.</text>
</comment>
<gene>
    <name evidence="3" type="ORF">QJ048_02020</name>
</gene>
<proteinExistence type="predicted"/>
<organism evidence="3 4">
    <name type="scientific">Pinibacter soli</name>
    <dbReference type="NCBI Taxonomy" id="3044211"/>
    <lineage>
        <taxon>Bacteria</taxon>
        <taxon>Pseudomonadati</taxon>
        <taxon>Bacteroidota</taxon>
        <taxon>Chitinophagia</taxon>
        <taxon>Chitinophagales</taxon>
        <taxon>Chitinophagaceae</taxon>
        <taxon>Pinibacter</taxon>
    </lineage>
</organism>
<accession>A0ABT6R9G5</accession>
<feature type="coiled-coil region" evidence="1">
    <location>
        <begin position="46"/>
        <end position="73"/>
    </location>
</feature>
<evidence type="ECO:0008006" key="5">
    <source>
        <dbReference type="Google" id="ProtNLM"/>
    </source>
</evidence>
<protein>
    <recommendedName>
        <fullName evidence="5">J domain-containing protein</fullName>
    </recommendedName>
</protein>
<feature type="region of interest" description="Disordered" evidence="2">
    <location>
        <begin position="173"/>
        <end position="193"/>
    </location>
</feature>
<dbReference type="Gene3D" id="1.10.287.110">
    <property type="entry name" value="DnaJ domain"/>
    <property type="match status" value="1"/>
</dbReference>
<evidence type="ECO:0000256" key="2">
    <source>
        <dbReference type="SAM" id="MobiDB-lite"/>
    </source>
</evidence>
<keyword evidence="1" id="KW-0175">Coiled coil</keyword>
<dbReference type="SUPFAM" id="SSF46565">
    <property type="entry name" value="Chaperone J-domain"/>
    <property type="match status" value="1"/>
</dbReference>
<evidence type="ECO:0000313" key="4">
    <source>
        <dbReference type="Proteomes" id="UP001226434"/>
    </source>
</evidence>
<dbReference type="EMBL" id="JASBRG010000001">
    <property type="protein sequence ID" value="MDI3318527.1"/>
    <property type="molecule type" value="Genomic_DNA"/>
</dbReference>
<evidence type="ECO:0000313" key="3">
    <source>
        <dbReference type="EMBL" id="MDI3318527.1"/>
    </source>
</evidence>
<dbReference type="Proteomes" id="UP001226434">
    <property type="component" value="Unassembled WGS sequence"/>
</dbReference>
<dbReference type="RefSeq" id="WP_282332658.1">
    <property type="nucleotide sequence ID" value="NZ_JASBRG010000001.1"/>
</dbReference>
<reference evidence="3 4" key="1">
    <citation type="submission" date="2023-05" db="EMBL/GenBank/DDBJ databases">
        <title>Genome sequence of Pinibacter sp. MAH-24.</title>
        <authorList>
            <person name="Huq M.A."/>
        </authorList>
    </citation>
    <scope>NUCLEOTIDE SEQUENCE [LARGE SCALE GENOMIC DNA]</scope>
    <source>
        <strain evidence="3 4">MAH-24</strain>
    </source>
</reference>
<sequence length="365" mass="43240">MQKSLIIKGNQTKIGKAQQAFNGLIRKIEKLRLAIQQNTLLLDDKMRFYNSEMSKLERELLEAKKEIVKELYKAFKSKAYKGRERSLLRSIISDHLEDIMEDEELDEELQRIFSGVEKMDYQEMKSREFETEKEKLEQVFNMYGFDVNSDAFKSAKSKDDLLKETFKMMADLEKKGEENKERRSRKKSKKQLEKELIEQQKEELHGKNIGRVYKQLAKMFHPDLESDPEKKIEKEELMKQLTAAYDSKDLHTLLRLELEYIYKEENNTANLSEEKLKIYNEVLKEQVAELESELHMLPMHPQYRALHAFVKRPQDITELNLNDKKLRLDSMLRNMKKAVENLRGSDTDAALQIQKIFKQFEGVTE</sequence>
<keyword evidence="4" id="KW-1185">Reference proteome</keyword>
<dbReference type="InterPro" id="IPR036869">
    <property type="entry name" value="J_dom_sf"/>
</dbReference>